<keyword evidence="1" id="KW-0472">Membrane</keyword>
<feature type="transmembrane region" description="Helical" evidence="1">
    <location>
        <begin position="6"/>
        <end position="26"/>
    </location>
</feature>
<proteinExistence type="predicted"/>
<evidence type="ECO:0000313" key="2">
    <source>
        <dbReference type="EMBL" id="SLN17715.1"/>
    </source>
</evidence>
<sequence length="101" mass="11086">METLTYAALAILSLTVIGVWPARKFFEVLEAKSEMRAQSPSLLRTLRGWSIVAIWVVLTAYCGSFFGDWAKTGDLDGASERMMARGRIVIEAVAMIAASDK</sequence>
<dbReference type="EMBL" id="FWFJ01000003">
    <property type="protein sequence ID" value="SLN17715.1"/>
    <property type="molecule type" value="Genomic_DNA"/>
</dbReference>
<keyword evidence="3" id="KW-1185">Reference proteome</keyword>
<protein>
    <submittedName>
        <fullName evidence="2">Uncharacterized protein</fullName>
    </submittedName>
</protein>
<dbReference type="OrthoDB" id="7745497at2"/>
<dbReference type="Proteomes" id="UP000194012">
    <property type="component" value="Unassembled WGS sequence"/>
</dbReference>
<name>A0A1X6YDX4_9RHOB</name>
<keyword evidence="1" id="KW-1133">Transmembrane helix</keyword>
<accession>A0A1X6YDX4</accession>
<keyword evidence="1" id="KW-0812">Transmembrane</keyword>
<dbReference type="RefSeq" id="WP_085825515.1">
    <property type="nucleotide sequence ID" value="NZ_FWFJ01000003.1"/>
</dbReference>
<dbReference type="AlphaFoldDB" id="A0A1X6YDX4"/>
<evidence type="ECO:0000313" key="3">
    <source>
        <dbReference type="Proteomes" id="UP000194012"/>
    </source>
</evidence>
<organism evidence="2 3">
    <name type="scientific">Roseovarius gaetbuli</name>
    <dbReference type="NCBI Taxonomy" id="1356575"/>
    <lineage>
        <taxon>Bacteria</taxon>
        <taxon>Pseudomonadati</taxon>
        <taxon>Pseudomonadota</taxon>
        <taxon>Alphaproteobacteria</taxon>
        <taxon>Rhodobacterales</taxon>
        <taxon>Roseobacteraceae</taxon>
        <taxon>Roseovarius</taxon>
    </lineage>
</organism>
<reference evidence="3" key="1">
    <citation type="submission" date="2017-03" db="EMBL/GenBank/DDBJ databases">
        <authorList>
            <person name="Rodrigo-Torres L."/>
            <person name="Arahal R.D."/>
            <person name="Lucena T."/>
        </authorList>
    </citation>
    <scope>NUCLEOTIDE SEQUENCE [LARGE SCALE GENOMIC DNA]</scope>
    <source>
        <strain evidence="3">CECT 8370</strain>
    </source>
</reference>
<feature type="transmembrane region" description="Helical" evidence="1">
    <location>
        <begin position="46"/>
        <end position="66"/>
    </location>
</feature>
<evidence type="ECO:0000256" key="1">
    <source>
        <dbReference type="SAM" id="Phobius"/>
    </source>
</evidence>
<gene>
    <name evidence="2" type="ORF">ROG8370_00521</name>
</gene>